<dbReference type="PROSITE" id="PS50802">
    <property type="entry name" value="OTU"/>
    <property type="match status" value="1"/>
</dbReference>
<dbReference type="InterPro" id="IPR003323">
    <property type="entry name" value="OTU_dom"/>
</dbReference>
<evidence type="ECO:0000256" key="7">
    <source>
        <dbReference type="SAM" id="MobiDB-lite"/>
    </source>
</evidence>
<evidence type="ECO:0000256" key="5">
    <source>
        <dbReference type="ARBA" id="ARBA00022786"/>
    </source>
</evidence>
<keyword evidence="10" id="KW-1185">Reference proteome</keyword>
<feature type="domain" description="OTU" evidence="8">
    <location>
        <begin position="86"/>
        <end position="205"/>
    </location>
</feature>
<comment type="caution">
    <text evidence="9">The sequence shown here is derived from an EMBL/GenBank/DDBJ whole genome shotgun (WGS) entry which is preliminary data.</text>
</comment>
<dbReference type="EMBL" id="BRYB01006381">
    <property type="protein sequence ID" value="GMI56246.1"/>
    <property type="molecule type" value="Genomic_DNA"/>
</dbReference>
<comment type="catalytic activity">
    <reaction evidence="1">
        <text>Thiol-dependent hydrolysis of ester, thioester, amide, peptide and isopeptide bonds formed by the C-terminal Gly of ubiquitin (a 76-residue protein attached to proteins as an intracellular targeting signal).</text>
        <dbReference type="EC" id="3.4.19.12"/>
    </reaction>
</comment>
<name>A0ABQ6NCH7_9STRA</name>
<feature type="region of interest" description="Disordered" evidence="7">
    <location>
        <begin position="1"/>
        <end position="87"/>
    </location>
</feature>
<reference evidence="9 10" key="1">
    <citation type="journal article" date="2023" name="Commun. Biol.">
        <title>Genome analysis of Parmales, the sister group of diatoms, reveals the evolutionary specialization of diatoms from phago-mixotrophs to photoautotrophs.</title>
        <authorList>
            <person name="Ban H."/>
            <person name="Sato S."/>
            <person name="Yoshikawa S."/>
            <person name="Yamada K."/>
            <person name="Nakamura Y."/>
            <person name="Ichinomiya M."/>
            <person name="Sato N."/>
            <person name="Blanc-Mathieu R."/>
            <person name="Endo H."/>
            <person name="Kuwata A."/>
            <person name="Ogata H."/>
        </authorList>
    </citation>
    <scope>NUCLEOTIDE SEQUENCE [LARGE SCALE GENOMIC DNA]</scope>
</reference>
<dbReference type="Proteomes" id="UP001165060">
    <property type="component" value="Unassembled WGS sequence"/>
</dbReference>
<keyword evidence="5" id="KW-0833">Ubl conjugation pathway</keyword>
<evidence type="ECO:0000259" key="8">
    <source>
        <dbReference type="PROSITE" id="PS50802"/>
    </source>
</evidence>
<protein>
    <recommendedName>
        <fullName evidence="3">ubiquitinyl hydrolase 1</fullName>
        <ecNumber evidence="3">3.4.19.12</ecNumber>
    </recommendedName>
</protein>
<organism evidence="9 10">
    <name type="scientific">Tetraparma gracilis</name>
    <dbReference type="NCBI Taxonomy" id="2962635"/>
    <lineage>
        <taxon>Eukaryota</taxon>
        <taxon>Sar</taxon>
        <taxon>Stramenopiles</taxon>
        <taxon>Ochrophyta</taxon>
        <taxon>Bolidophyceae</taxon>
        <taxon>Parmales</taxon>
        <taxon>Triparmaceae</taxon>
        <taxon>Tetraparma</taxon>
    </lineage>
</organism>
<dbReference type="SUPFAM" id="SSF54001">
    <property type="entry name" value="Cysteine proteinases"/>
    <property type="match status" value="1"/>
</dbReference>
<evidence type="ECO:0000256" key="4">
    <source>
        <dbReference type="ARBA" id="ARBA00022670"/>
    </source>
</evidence>
<evidence type="ECO:0000313" key="10">
    <source>
        <dbReference type="Proteomes" id="UP001165060"/>
    </source>
</evidence>
<keyword evidence="4" id="KW-0645">Protease</keyword>
<dbReference type="PANTHER" id="PTHR12419:SF4">
    <property type="entry name" value="OTU DOMAIN-CONTAINING PROTEIN 5"/>
    <property type="match status" value="1"/>
</dbReference>
<evidence type="ECO:0000313" key="9">
    <source>
        <dbReference type="EMBL" id="GMI56246.1"/>
    </source>
</evidence>
<feature type="compositionally biased region" description="Low complexity" evidence="7">
    <location>
        <begin position="42"/>
        <end position="75"/>
    </location>
</feature>
<proteinExistence type="inferred from homology"/>
<accession>A0ABQ6NCH7</accession>
<gene>
    <name evidence="9" type="ORF">TeGR_g14756</name>
</gene>
<evidence type="ECO:0000256" key="1">
    <source>
        <dbReference type="ARBA" id="ARBA00000707"/>
    </source>
</evidence>
<dbReference type="EC" id="3.4.19.12" evidence="3"/>
<keyword evidence="6" id="KW-0378">Hydrolase</keyword>
<dbReference type="PANTHER" id="PTHR12419">
    <property type="entry name" value="OTU DOMAIN CONTAINING PROTEIN"/>
    <property type="match status" value="1"/>
</dbReference>
<evidence type="ECO:0000256" key="2">
    <source>
        <dbReference type="ARBA" id="ARBA00010407"/>
    </source>
</evidence>
<sequence>MAPRIDLPEPQQPDAPASENTPASDPAWLPNNSAGAGAGSRSDLPSSGTLPSSSSSSRPLRPLQQRGLSSLSSPRASPPPPSVPGFTAVPVAPDGNCMFAAFSHQVYGSPEHAPLLRRTACAYIEQNGGFFAAFHPDLPSFVGRMSRDGCWGDNLTLQALTEIYQVTVEVYGRSRPEPTRLTTYRSVGSVRLWYERSHYDSLVPTAVWERLGAAGFPGVRGGGAVGTIEAEALDAARAEDSALQVSLAVSRETFDNDVLSQLEVQAVDEAMLDEAIVEATVNGAAAADDVEDEMVRAVMRDTAAEAGGGGESDLERAIRESQQQHQAAAPIDPYDVDAAMALSLAGETEQMMMAQSPWGGGVGDVDDEEAMLQAALNASLSET</sequence>
<comment type="similarity">
    <text evidence="2">Belongs to the peptidase C85 family.</text>
</comment>
<dbReference type="Pfam" id="PF02338">
    <property type="entry name" value="OTU"/>
    <property type="match status" value="1"/>
</dbReference>
<evidence type="ECO:0000256" key="6">
    <source>
        <dbReference type="ARBA" id="ARBA00022801"/>
    </source>
</evidence>
<evidence type="ECO:0000256" key="3">
    <source>
        <dbReference type="ARBA" id="ARBA00012759"/>
    </source>
</evidence>
<dbReference type="InterPro" id="IPR050704">
    <property type="entry name" value="Peptidase_C85-like"/>
</dbReference>
<dbReference type="Gene3D" id="3.90.70.80">
    <property type="match status" value="1"/>
</dbReference>
<dbReference type="InterPro" id="IPR038765">
    <property type="entry name" value="Papain-like_cys_pep_sf"/>
</dbReference>